<dbReference type="Pfam" id="PF00589">
    <property type="entry name" value="Phage_integrase"/>
    <property type="match status" value="1"/>
</dbReference>
<feature type="region of interest" description="Disordered" evidence="2">
    <location>
        <begin position="358"/>
        <end position="384"/>
    </location>
</feature>
<dbReference type="InterPro" id="IPR002104">
    <property type="entry name" value="Integrase_catalytic"/>
</dbReference>
<sequence length="384" mass="43512">MARIIDPRRRCLDLIDWPEPDRRLWQAAMGSRRGRFSARGLAARLAPASLEKALEGYGRWLGFLDYLGWLDREVGPLERLNEDRAAAYFDELVALGNGDYTIVGRFQELQMALRIMEPKAQVAWLSRPGGVPLRQRLAMEKRSFGVHHSATFYAWGFDLLERAVTLPGPRRRQVMLRDGLMIALLAAAGPRLSSVQVMRLGQQIRFDGVEWWMTLDVPDIKTDKPHRVPLPTSLTPWFQRYLEVERRELLDGQVSDAVWINWGGETLGEAGIEKRIRWWSTKRFGAENAFGVHRFRHCIGTTAPLMAPNAPGIGAALLGISGRVHEKHYDRGKRAAAGETYLVGLDEDRAEARAYLRRLADEHPTPEDAPKDGHGVKRKPEAEQ</sequence>
<evidence type="ECO:0000313" key="5">
    <source>
        <dbReference type="Proteomes" id="UP000660885"/>
    </source>
</evidence>
<comment type="caution">
    <text evidence="4">The sequence shown here is derived from an EMBL/GenBank/DDBJ whole genome shotgun (WGS) entry which is preliminary data.</text>
</comment>
<dbReference type="EMBL" id="JAETWB010000067">
    <property type="protein sequence ID" value="MBL6082413.1"/>
    <property type="molecule type" value="Genomic_DNA"/>
</dbReference>
<dbReference type="Proteomes" id="UP000660885">
    <property type="component" value="Unassembled WGS sequence"/>
</dbReference>
<dbReference type="InterPro" id="IPR011010">
    <property type="entry name" value="DNA_brk_join_enz"/>
</dbReference>
<accession>A0ABS1UCK2</accession>
<evidence type="ECO:0000256" key="1">
    <source>
        <dbReference type="ARBA" id="ARBA00023172"/>
    </source>
</evidence>
<evidence type="ECO:0000256" key="2">
    <source>
        <dbReference type="SAM" id="MobiDB-lite"/>
    </source>
</evidence>
<proteinExistence type="predicted"/>
<dbReference type="Gene3D" id="1.10.443.10">
    <property type="entry name" value="Intergrase catalytic core"/>
    <property type="match status" value="1"/>
</dbReference>
<reference evidence="4 5" key="1">
    <citation type="submission" date="2021-01" db="EMBL/GenBank/DDBJ databases">
        <title>Belnapia mucosa sp. nov. and Belnapia arida sp. nov., isolated from the Tabernas Desert (Almeria, Spain).</title>
        <authorList>
            <person name="Molina-Menor E."/>
            <person name="Vidal-Verdu A."/>
            <person name="Calonge A."/>
            <person name="Satari L."/>
            <person name="Pereto J."/>
            <person name="Porcar M."/>
        </authorList>
    </citation>
    <scope>NUCLEOTIDE SEQUENCE [LARGE SCALE GENOMIC DNA]</scope>
    <source>
        <strain evidence="4 5">T18</strain>
    </source>
</reference>
<gene>
    <name evidence="4" type="ORF">JMJ56_31080</name>
</gene>
<dbReference type="RefSeq" id="WP_202835674.1">
    <property type="nucleotide sequence ID" value="NZ_JAETWB010000067.1"/>
</dbReference>
<dbReference type="InterPro" id="IPR013762">
    <property type="entry name" value="Integrase-like_cat_sf"/>
</dbReference>
<dbReference type="SUPFAM" id="SSF56349">
    <property type="entry name" value="DNA breaking-rejoining enzymes"/>
    <property type="match status" value="1"/>
</dbReference>
<evidence type="ECO:0000259" key="3">
    <source>
        <dbReference type="PROSITE" id="PS51898"/>
    </source>
</evidence>
<name>A0ABS1UCK2_9PROT</name>
<keyword evidence="1" id="KW-0233">DNA recombination</keyword>
<protein>
    <submittedName>
        <fullName evidence="4">Tyrosine-type recombinase/integrase</fullName>
    </submittedName>
</protein>
<keyword evidence="5" id="KW-1185">Reference proteome</keyword>
<organism evidence="4 5">
    <name type="scientific">Belnapia arida</name>
    <dbReference type="NCBI Taxonomy" id="2804533"/>
    <lineage>
        <taxon>Bacteria</taxon>
        <taxon>Pseudomonadati</taxon>
        <taxon>Pseudomonadota</taxon>
        <taxon>Alphaproteobacteria</taxon>
        <taxon>Acetobacterales</taxon>
        <taxon>Roseomonadaceae</taxon>
        <taxon>Belnapia</taxon>
    </lineage>
</organism>
<feature type="domain" description="Tyr recombinase" evidence="3">
    <location>
        <begin position="147"/>
        <end position="342"/>
    </location>
</feature>
<dbReference type="PROSITE" id="PS51898">
    <property type="entry name" value="TYR_RECOMBINASE"/>
    <property type="match status" value="1"/>
</dbReference>
<evidence type="ECO:0000313" key="4">
    <source>
        <dbReference type="EMBL" id="MBL6082413.1"/>
    </source>
</evidence>